<feature type="domain" description="DUF6440" evidence="1">
    <location>
        <begin position="12"/>
        <end position="63"/>
    </location>
</feature>
<protein>
    <recommendedName>
        <fullName evidence="1">DUF6440 domain-containing protein</fullName>
    </recommendedName>
</protein>
<evidence type="ECO:0000313" key="3">
    <source>
        <dbReference type="Proteomes" id="UP000064844"/>
    </source>
</evidence>
<accession>A0A0S2W0K7</accession>
<reference evidence="2 3" key="1">
    <citation type="journal article" date="2015" name="Nat. Commun.">
        <title>Production of butyrate from lysine and the Amadori product fructoselysine by a human gut commensal.</title>
        <authorList>
            <person name="Bui T.P."/>
            <person name="Ritari J."/>
            <person name="Boeren S."/>
            <person name="de Waard P."/>
            <person name="Plugge C.M."/>
            <person name="de Vos W.M."/>
        </authorList>
    </citation>
    <scope>NUCLEOTIDE SEQUENCE [LARGE SCALE GENOMIC DNA]</scope>
    <source>
        <strain evidence="2 3">AF211</strain>
    </source>
</reference>
<name>A0A0S2W0K7_9FIRM</name>
<dbReference type="InterPro" id="IPR045515">
    <property type="entry name" value="DUF6440"/>
</dbReference>
<dbReference type="Proteomes" id="UP000064844">
    <property type="component" value="Chromosome"/>
</dbReference>
<dbReference type="STRING" id="1297617.IB211_00496"/>
<proteinExistence type="predicted"/>
<reference evidence="3" key="2">
    <citation type="submission" date="2015-04" db="EMBL/GenBank/DDBJ databases">
        <title>A butyrogenic pathway from the amino acid lysine in a human gut commensal.</title>
        <authorList>
            <person name="de Vos W.M."/>
            <person name="Bui N.T.P."/>
            <person name="Plugge C.M."/>
            <person name="Ritari J."/>
        </authorList>
    </citation>
    <scope>NUCLEOTIDE SEQUENCE [LARGE SCALE GENOMIC DNA]</scope>
    <source>
        <strain evidence="3">AF211</strain>
    </source>
</reference>
<dbReference type="Pfam" id="PF20037">
    <property type="entry name" value="DUF6440"/>
    <property type="match status" value="1"/>
</dbReference>
<dbReference type="KEGG" id="ibu:IB211_00496"/>
<dbReference type="EMBL" id="CP011307">
    <property type="protein sequence ID" value="ALP92891.1"/>
    <property type="molecule type" value="Genomic_DNA"/>
</dbReference>
<evidence type="ECO:0000313" key="2">
    <source>
        <dbReference type="EMBL" id="ALP92891.1"/>
    </source>
</evidence>
<gene>
    <name evidence="2" type="ORF">IB211_00496</name>
</gene>
<keyword evidence="3" id="KW-1185">Reference proteome</keyword>
<organism evidence="2 3">
    <name type="scientific">Intestinimonas butyriciproducens</name>
    <dbReference type="NCBI Taxonomy" id="1297617"/>
    <lineage>
        <taxon>Bacteria</taxon>
        <taxon>Bacillati</taxon>
        <taxon>Bacillota</taxon>
        <taxon>Clostridia</taxon>
        <taxon>Eubacteriales</taxon>
        <taxon>Intestinimonas</taxon>
    </lineage>
</organism>
<dbReference type="AlphaFoldDB" id="A0A0S2W0K7"/>
<evidence type="ECO:0000259" key="1">
    <source>
        <dbReference type="Pfam" id="PF20037"/>
    </source>
</evidence>
<sequence>MFGEKKKKEEPRFVETKVPNEGGYITRILVDTENGIQYLFAESIGAAGGLTALLDEDGKPLINEAYRRKKEKE</sequence>
<dbReference type="RefSeq" id="WP_058116985.1">
    <property type="nucleotide sequence ID" value="NZ_CALICV010000130.1"/>
</dbReference>